<dbReference type="Proteomes" id="UP000612233">
    <property type="component" value="Unassembled WGS sequence"/>
</dbReference>
<organism evidence="1 2">
    <name type="scientific">Hymenobacter montanus</name>
    <dbReference type="NCBI Taxonomy" id="2771359"/>
    <lineage>
        <taxon>Bacteria</taxon>
        <taxon>Pseudomonadati</taxon>
        <taxon>Bacteroidota</taxon>
        <taxon>Cytophagia</taxon>
        <taxon>Cytophagales</taxon>
        <taxon>Hymenobacteraceae</taxon>
        <taxon>Hymenobacter</taxon>
    </lineage>
</organism>
<comment type="caution">
    <text evidence="1">The sequence shown here is derived from an EMBL/GenBank/DDBJ whole genome shotgun (WGS) entry which is preliminary data.</text>
</comment>
<proteinExistence type="predicted"/>
<gene>
    <name evidence="1" type="ORF">IC235_17450</name>
</gene>
<dbReference type="EMBL" id="JACXAD010000022">
    <property type="protein sequence ID" value="MBD2769679.1"/>
    <property type="molecule type" value="Genomic_DNA"/>
</dbReference>
<reference evidence="1" key="1">
    <citation type="submission" date="2020-09" db="EMBL/GenBank/DDBJ databases">
        <authorList>
            <person name="Kim M.K."/>
        </authorList>
    </citation>
    <scope>NUCLEOTIDE SEQUENCE</scope>
    <source>
        <strain evidence="1">BT664</strain>
    </source>
</reference>
<dbReference type="AlphaFoldDB" id="A0A927BGK9"/>
<dbReference type="RefSeq" id="WP_191006488.1">
    <property type="nucleotide sequence ID" value="NZ_JACXAD010000022.1"/>
</dbReference>
<accession>A0A927BGK9</accession>
<protein>
    <submittedName>
        <fullName evidence="1">Helix-turn-helix domain-containing protein</fullName>
    </submittedName>
</protein>
<evidence type="ECO:0000313" key="2">
    <source>
        <dbReference type="Proteomes" id="UP000612233"/>
    </source>
</evidence>
<sequence>MSETFSTESAALVAAGTTAEVVLALANESALASPGETYLSLPAAAAMLGLSVRQLKRLRCRWSLPIHRHGHHKRIAYETIINLRTVVITLAAHV</sequence>
<name>A0A927BGK9_9BACT</name>
<keyword evidence="2" id="KW-1185">Reference proteome</keyword>
<evidence type="ECO:0000313" key="1">
    <source>
        <dbReference type="EMBL" id="MBD2769679.1"/>
    </source>
</evidence>